<name>A0AAQ3P109_VIGMU</name>
<feature type="region of interest" description="Disordered" evidence="1">
    <location>
        <begin position="1"/>
        <end position="22"/>
    </location>
</feature>
<organism evidence="2 3">
    <name type="scientific">Vigna mungo</name>
    <name type="common">Black gram</name>
    <name type="synonym">Phaseolus mungo</name>
    <dbReference type="NCBI Taxonomy" id="3915"/>
    <lineage>
        <taxon>Eukaryota</taxon>
        <taxon>Viridiplantae</taxon>
        <taxon>Streptophyta</taxon>
        <taxon>Embryophyta</taxon>
        <taxon>Tracheophyta</taxon>
        <taxon>Spermatophyta</taxon>
        <taxon>Magnoliopsida</taxon>
        <taxon>eudicotyledons</taxon>
        <taxon>Gunneridae</taxon>
        <taxon>Pentapetalae</taxon>
        <taxon>rosids</taxon>
        <taxon>fabids</taxon>
        <taxon>Fabales</taxon>
        <taxon>Fabaceae</taxon>
        <taxon>Papilionoideae</taxon>
        <taxon>50 kb inversion clade</taxon>
        <taxon>NPAAA clade</taxon>
        <taxon>indigoferoid/millettioid clade</taxon>
        <taxon>Phaseoleae</taxon>
        <taxon>Vigna</taxon>
    </lineage>
</organism>
<proteinExistence type="predicted"/>
<evidence type="ECO:0000313" key="3">
    <source>
        <dbReference type="Proteomes" id="UP001374535"/>
    </source>
</evidence>
<dbReference type="AlphaFoldDB" id="A0AAQ3P109"/>
<gene>
    <name evidence="2" type="ORF">V8G54_007418</name>
</gene>
<protein>
    <submittedName>
        <fullName evidence="2">Uncharacterized protein</fullName>
    </submittedName>
</protein>
<feature type="compositionally biased region" description="Basic and acidic residues" evidence="1">
    <location>
        <begin position="1"/>
        <end position="12"/>
    </location>
</feature>
<reference evidence="2 3" key="1">
    <citation type="journal article" date="2023" name="Life. Sci Alliance">
        <title>Evolutionary insights into 3D genome organization and epigenetic landscape of Vigna mungo.</title>
        <authorList>
            <person name="Junaid A."/>
            <person name="Singh B."/>
            <person name="Bhatia S."/>
        </authorList>
    </citation>
    <scope>NUCLEOTIDE SEQUENCE [LARGE SCALE GENOMIC DNA]</scope>
    <source>
        <strain evidence="2">Urdbean</strain>
    </source>
</reference>
<dbReference type="Proteomes" id="UP001374535">
    <property type="component" value="Chromosome 2"/>
</dbReference>
<dbReference type="EMBL" id="CP144699">
    <property type="protein sequence ID" value="WVZ20096.1"/>
    <property type="molecule type" value="Genomic_DNA"/>
</dbReference>
<evidence type="ECO:0000256" key="1">
    <source>
        <dbReference type="SAM" id="MobiDB-lite"/>
    </source>
</evidence>
<sequence>MVNTRAESRKQGEPVISGTMEDRVRNVEEEVIRMKAIMEELCLQASQNHSTLEEMRKEAAENQTKMMELMTRSFEKKKLMKRVKVRWETKKQSLRKTPRVE</sequence>
<accession>A0AAQ3P109</accession>
<evidence type="ECO:0000313" key="2">
    <source>
        <dbReference type="EMBL" id="WVZ20096.1"/>
    </source>
</evidence>
<keyword evidence="3" id="KW-1185">Reference proteome</keyword>